<accession>A0A7D3Y297</accession>
<evidence type="ECO:0000313" key="2">
    <source>
        <dbReference type="EMBL" id="QKG93513.1"/>
    </source>
</evidence>
<evidence type="ECO:0000259" key="1">
    <source>
        <dbReference type="Pfam" id="PF26266"/>
    </source>
</evidence>
<dbReference type="GeneID" id="55595696"/>
<gene>
    <name evidence="2" type="ORF">HPS36_11800</name>
</gene>
<sequence length="66" mass="7386">MSESTYDTMDMYEKKAMMLVEKLIEKGTVEMPPDEPILVHVPTGAQFNSAQNLAHYHSGWKAGTAE</sequence>
<dbReference type="Pfam" id="PF26266">
    <property type="entry name" value="DUF8069"/>
    <property type="match status" value="1"/>
</dbReference>
<name>A0A7D3Y297_9EURY</name>
<dbReference type="AlphaFoldDB" id="A0A7D3Y297"/>
<reference evidence="2 3" key="1">
    <citation type="submission" date="2020-05" db="EMBL/GenBank/DDBJ databases">
        <title>Halorubrum RHB-C sp.nov., an extremely halophilic archaeon isolated from solar salt farm.</title>
        <authorList>
            <person name="Ho H."/>
            <person name="Danganan R.E."/>
            <person name="Dedeles G.R."/>
            <person name="Kim S.-G."/>
        </authorList>
    </citation>
    <scope>NUCLEOTIDE SEQUENCE [LARGE SCALE GENOMIC DNA]</scope>
    <source>
        <strain evidence="2 3">RHB-C</strain>
    </source>
</reference>
<organism evidence="2 3">
    <name type="scientific">Halorubrum salinarum</name>
    <dbReference type="NCBI Taxonomy" id="2739057"/>
    <lineage>
        <taxon>Archaea</taxon>
        <taxon>Methanobacteriati</taxon>
        <taxon>Methanobacteriota</taxon>
        <taxon>Stenosarchaea group</taxon>
        <taxon>Halobacteria</taxon>
        <taxon>Halobacteriales</taxon>
        <taxon>Haloferacaceae</taxon>
        <taxon>Halorubrum</taxon>
    </lineage>
</organism>
<feature type="domain" description="DUF8069" evidence="1">
    <location>
        <begin position="6"/>
        <end position="64"/>
    </location>
</feature>
<keyword evidence="3" id="KW-1185">Reference proteome</keyword>
<dbReference type="EMBL" id="CP053941">
    <property type="protein sequence ID" value="QKG93513.1"/>
    <property type="molecule type" value="Genomic_DNA"/>
</dbReference>
<evidence type="ECO:0000313" key="3">
    <source>
        <dbReference type="Proteomes" id="UP000505020"/>
    </source>
</evidence>
<proteinExistence type="predicted"/>
<dbReference type="Proteomes" id="UP000505020">
    <property type="component" value="Chromosome"/>
</dbReference>
<dbReference type="InterPro" id="IPR058382">
    <property type="entry name" value="DUF8069"/>
</dbReference>
<dbReference type="RefSeq" id="WP_173230286.1">
    <property type="nucleotide sequence ID" value="NZ_CP053941.1"/>
</dbReference>
<protein>
    <recommendedName>
        <fullName evidence="1">DUF8069 domain-containing protein</fullName>
    </recommendedName>
</protein>
<dbReference type="KEGG" id="hsai:HPS36_11800"/>